<dbReference type="AlphaFoldDB" id="A0AA86TD10"/>
<keyword evidence="2" id="KW-1185">Reference proteome</keyword>
<gene>
    <name evidence="1" type="ORF">AYBTSS11_LOCUS18980</name>
</gene>
<dbReference type="Proteomes" id="UP001189624">
    <property type="component" value="Chromosome 6"/>
</dbReference>
<sequence>MAYAQQLPTSAFQGEFDALRRGRGKGGLWRSFLSFRPLTVLEGRVLLGGTSDSTWRPKPDSDAPLSSNRFRDPVVYAGFILHSPS</sequence>
<organism evidence="1 2">
    <name type="scientific">Sphenostylis stenocarpa</name>
    <dbReference type="NCBI Taxonomy" id="92480"/>
    <lineage>
        <taxon>Eukaryota</taxon>
        <taxon>Viridiplantae</taxon>
        <taxon>Streptophyta</taxon>
        <taxon>Embryophyta</taxon>
        <taxon>Tracheophyta</taxon>
        <taxon>Spermatophyta</taxon>
        <taxon>Magnoliopsida</taxon>
        <taxon>eudicotyledons</taxon>
        <taxon>Gunneridae</taxon>
        <taxon>Pentapetalae</taxon>
        <taxon>rosids</taxon>
        <taxon>fabids</taxon>
        <taxon>Fabales</taxon>
        <taxon>Fabaceae</taxon>
        <taxon>Papilionoideae</taxon>
        <taxon>50 kb inversion clade</taxon>
        <taxon>NPAAA clade</taxon>
        <taxon>indigoferoid/millettioid clade</taxon>
        <taxon>Phaseoleae</taxon>
        <taxon>Sphenostylis</taxon>
    </lineage>
</organism>
<dbReference type="Gramene" id="rna-AYBTSS11_LOCUS18980">
    <property type="protein sequence ID" value="CAJ1961934.1"/>
    <property type="gene ID" value="gene-AYBTSS11_LOCUS18980"/>
</dbReference>
<proteinExistence type="predicted"/>
<accession>A0AA86TD10</accession>
<name>A0AA86TD10_9FABA</name>
<protein>
    <submittedName>
        <fullName evidence="1">Uncharacterized protein</fullName>
    </submittedName>
</protein>
<dbReference type="EMBL" id="OY731403">
    <property type="protein sequence ID" value="CAJ1961934.1"/>
    <property type="molecule type" value="Genomic_DNA"/>
</dbReference>
<evidence type="ECO:0000313" key="1">
    <source>
        <dbReference type="EMBL" id="CAJ1961934.1"/>
    </source>
</evidence>
<reference evidence="1" key="1">
    <citation type="submission" date="2023-10" db="EMBL/GenBank/DDBJ databases">
        <authorList>
            <person name="Domelevo Entfellner J.-B."/>
        </authorList>
    </citation>
    <scope>NUCLEOTIDE SEQUENCE</scope>
</reference>
<evidence type="ECO:0000313" key="2">
    <source>
        <dbReference type="Proteomes" id="UP001189624"/>
    </source>
</evidence>